<keyword evidence="9" id="KW-1185">Reference proteome</keyword>
<keyword evidence="1" id="KW-0805">Transcription regulation</keyword>
<dbReference type="AlphaFoldDB" id="A0A445BGQ7"/>
<accession>A0A445BGQ7</accession>
<feature type="transmembrane region" description="Helical" evidence="6">
    <location>
        <begin position="558"/>
        <end position="580"/>
    </location>
</feature>
<dbReference type="SMR" id="A0A445BGQ7"/>
<name>A0A445BGQ7_ARAHY</name>
<dbReference type="InterPro" id="IPR003441">
    <property type="entry name" value="NAC-dom"/>
</dbReference>
<evidence type="ECO:0000313" key="9">
    <source>
        <dbReference type="Proteomes" id="UP000289738"/>
    </source>
</evidence>
<evidence type="ECO:0000256" key="3">
    <source>
        <dbReference type="ARBA" id="ARBA00023163"/>
    </source>
</evidence>
<sequence length="583" mass="65322">MSRILGPGFRFHPTDDELVQYYLRRKVIGKLNHHDHIGVINIYDYEPWQLPELSKLNTRDLEWYFFTVLDKKYEKGEKTKRATVNGYWKTTGKDREIKYGDRQVGMKKTLVYHEGRAPTGKRSNWVMHEYRMVDEQLAEVGYQLDAFVLCRIFEKSGMGPKNGEKYGAPFREEDWVEDGDLLEPIADEPVVELSVDQSDAFLETDDLEKKLGTHVVDGSADLPPNPPNYFYGECSHYPQHQEEFVEVPKPLEGTEGRNFDVTGPYAEDTCLENHEMNHNGNSSEFIYGDVNSDEFMDSIVDPLIGAELFLETDDLLNPIEGNSSGADPYTVEGNHPRADPYATEGNPPGPDPYTAEGNYPGTDPYAVDMLDEYLALPDDDILRYISFDDSPPSMEGEHPILEQIPPLIQQNVEEEAKDVSEEKQQKVEGEAANIFKTNKHDLEANSSRGGAASDDANPIAKRFKKWLEDIPAAPAFAAELPSKKDALRLHSAPQSSNTTHVTAGMVSITNITARGNHMNPMVEKIGGGFNHPIISAVVLIPVSGLLCGKTLFVLTYGWAFLVTFSFLFATVTCKIGTFMYSGK</sequence>
<dbReference type="PANTHER" id="PTHR31744:SF210">
    <property type="entry name" value="NAC DOMAIN-CONTAINING PROTEIN 86-LIKE"/>
    <property type="match status" value="1"/>
</dbReference>
<evidence type="ECO:0000256" key="2">
    <source>
        <dbReference type="ARBA" id="ARBA00023125"/>
    </source>
</evidence>
<dbReference type="Gramene" id="arahy.Tifrunner.gnm2.ann2.Ah09g325100.1">
    <property type="protein sequence ID" value="arahy.Tifrunner.gnm2.ann2.Ah09g325100.1-CDS"/>
    <property type="gene ID" value="arahy.Tifrunner.gnm2.ann2.Ah09g325100"/>
</dbReference>
<dbReference type="Gene3D" id="2.170.150.80">
    <property type="entry name" value="NAC domain"/>
    <property type="match status" value="1"/>
</dbReference>
<dbReference type="PROSITE" id="PS51005">
    <property type="entry name" value="NAC"/>
    <property type="match status" value="1"/>
</dbReference>
<proteinExistence type="predicted"/>
<keyword evidence="4" id="KW-0539">Nucleus</keyword>
<keyword evidence="3" id="KW-0804">Transcription</keyword>
<gene>
    <name evidence="8" type="ORF">Ahy_A09g042755</name>
</gene>
<comment type="caution">
    <text evidence="8">The sequence shown here is derived from an EMBL/GenBank/DDBJ whole genome shotgun (WGS) entry which is preliminary data.</text>
</comment>
<evidence type="ECO:0000256" key="6">
    <source>
        <dbReference type="SAM" id="Phobius"/>
    </source>
</evidence>
<dbReference type="Proteomes" id="UP000289738">
    <property type="component" value="Chromosome A09"/>
</dbReference>
<dbReference type="InterPro" id="IPR036093">
    <property type="entry name" value="NAC_dom_sf"/>
</dbReference>
<dbReference type="Pfam" id="PF02365">
    <property type="entry name" value="NAM"/>
    <property type="match status" value="1"/>
</dbReference>
<evidence type="ECO:0000256" key="4">
    <source>
        <dbReference type="ARBA" id="ARBA00023242"/>
    </source>
</evidence>
<keyword evidence="6" id="KW-0472">Membrane</keyword>
<protein>
    <recommendedName>
        <fullName evidence="7">NAC domain-containing protein</fullName>
    </recommendedName>
</protein>
<evidence type="ECO:0000256" key="5">
    <source>
        <dbReference type="SAM" id="MobiDB-lite"/>
    </source>
</evidence>
<dbReference type="SUPFAM" id="SSF101941">
    <property type="entry name" value="NAC domain"/>
    <property type="match status" value="1"/>
</dbReference>
<reference evidence="8 9" key="1">
    <citation type="submission" date="2019-01" db="EMBL/GenBank/DDBJ databases">
        <title>Sequencing of cultivated peanut Arachis hypogaea provides insights into genome evolution and oil improvement.</title>
        <authorList>
            <person name="Chen X."/>
        </authorList>
    </citation>
    <scope>NUCLEOTIDE SEQUENCE [LARGE SCALE GENOMIC DNA]</scope>
    <source>
        <strain evidence="9">cv. Fuhuasheng</strain>
        <tissue evidence="8">Leaves</tissue>
    </source>
</reference>
<keyword evidence="6" id="KW-0812">Transmembrane</keyword>
<keyword evidence="2" id="KW-0238">DNA-binding</keyword>
<feature type="transmembrane region" description="Helical" evidence="6">
    <location>
        <begin position="533"/>
        <end position="552"/>
    </location>
</feature>
<keyword evidence="6" id="KW-1133">Transmembrane helix</keyword>
<dbReference type="GO" id="GO:0003677">
    <property type="term" value="F:DNA binding"/>
    <property type="evidence" value="ECO:0007669"/>
    <property type="project" value="UniProtKB-KW"/>
</dbReference>
<evidence type="ECO:0000259" key="7">
    <source>
        <dbReference type="PROSITE" id="PS51005"/>
    </source>
</evidence>
<dbReference type="GO" id="GO:0006355">
    <property type="term" value="P:regulation of DNA-templated transcription"/>
    <property type="evidence" value="ECO:0007669"/>
    <property type="project" value="InterPro"/>
</dbReference>
<evidence type="ECO:0000256" key="1">
    <source>
        <dbReference type="ARBA" id="ARBA00023015"/>
    </source>
</evidence>
<organism evidence="8 9">
    <name type="scientific">Arachis hypogaea</name>
    <name type="common">Peanut</name>
    <dbReference type="NCBI Taxonomy" id="3818"/>
    <lineage>
        <taxon>Eukaryota</taxon>
        <taxon>Viridiplantae</taxon>
        <taxon>Streptophyta</taxon>
        <taxon>Embryophyta</taxon>
        <taxon>Tracheophyta</taxon>
        <taxon>Spermatophyta</taxon>
        <taxon>Magnoliopsida</taxon>
        <taxon>eudicotyledons</taxon>
        <taxon>Gunneridae</taxon>
        <taxon>Pentapetalae</taxon>
        <taxon>rosids</taxon>
        <taxon>fabids</taxon>
        <taxon>Fabales</taxon>
        <taxon>Fabaceae</taxon>
        <taxon>Papilionoideae</taxon>
        <taxon>50 kb inversion clade</taxon>
        <taxon>dalbergioids sensu lato</taxon>
        <taxon>Dalbergieae</taxon>
        <taxon>Pterocarpus clade</taxon>
        <taxon>Arachis</taxon>
    </lineage>
</organism>
<dbReference type="EMBL" id="SDMP01000009">
    <property type="protein sequence ID" value="RYR37846.1"/>
    <property type="molecule type" value="Genomic_DNA"/>
</dbReference>
<dbReference type="PANTHER" id="PTHR31744">
    <property type="entry name" value="PROTEIN CUP-SHAPED COTYLEDON 2-RELATED"/>
    <property type="match status" value="1"/>
</dbReference>
<feature type="domain" description="NAC" evidence="7">
    <location>
        <begin position="5"/>
        <end position="155"/>
    </location>
</feature>
<feature type="region of interest" description="Disordered" evidence="5">
    <location>
        <begin position="323"/>
        <end position="351"/>
    </location>
</feature>
<evidence type="ECO:0000313" key="8">
    <source>
        <dbReference type="EMBL" id="RYR37846.1"/>
    </source>
</evidence>
<dbReference type="OrthoDB" id="777252at2759"/>
<dbReference type="STRING" id="3818.A0A445BGQ7"/>